<evidence type="ECO:0000313" key="9">
    <source>
        <dbReference type="Proteomes" id="UP001168575"/>
    </source>
</evidence>
<dbReference type="PROSITE" id="PS51194">
    <property type="entry name" value="HELICASE_CTER"/>
    <property type="match status" value="1"/>
</dbReference>
<dbReference type="GO" id="GO:0003723">
    <property type="term" value="F:RNA binding"/>
    <property type="evidence" value="ECO:0007669"/>
    <property type="project" value="TreeGrafter"/>
</dbReference>
<dbReference type="GO" id="GO:0016787">
    <property type="term" value="F:hydrolase activity"/>
    <property type="evidence" value="ECO:0007669"/>
    <property type="project" value="UniProtKB-KW"/>
</dbReference>
<dbReference type="GO" id="GO:0004386">
    <property type="term" value="F:helicase activity"/>
    <property type="evidence" value="ECO:0007669"/>
    <property type="project" value="UniProtKB-KW"/>
</dbReference>
<evidence type="ECO:0000256" key="3">
    <source>
        <dbReference type="ARBA" id="ARBA00022806"/>
    </source>
</evidence>
<dbReference type="Pfam" id="PF00270">
    <property type="entry name" value="DEAD"/>
    <property type="match status" value="1"/>
</dbReference>
<comment type="caution">
    <text evidence="8">The sequence shown here is derived from an EMBL/GenBank/DDBJ whole genome shotgun (WGS) entry which is preliminary data.</text>
</comment>
<gene>
    <name evidence="8" type="ORF">Q3982_09115</name>
</gene>
<feature type="non-terminal residue" evidence="8">
    <location>
        <position position="381"/>
    </location>
</feature>
<dbReference type="InterPro" id="IPR027417">
    <property type="entry name" value="P-loop_NTPase"/>
</dbReference>
<sequence length="381" mass="42464">MSASESLSKKPRSGRQSRQVPEKKLPDGLFPISYPDELPVSSKRREIAVAIAMNQVVIVCGETGSGKTTQLPKICLELGRGIKGLIGHTQPRRIAASTTARRIARELDSALGDIVGYKIRFTDHTGPNACIKLMTDGILLAETQTDRLLRQYDTIIIDEAHERSLNIDILLGYLKQILPERPDLKVIVTSATIDAERFAEHFTIHGKPAPVIEVSGRLYPVDIWYRPIDSINEYDEKSRSVPPQNRDLMDGIVDAIDELFRTGFGDALVFLPGEREIREAAEALRKQHPPHVQILPLYARLSAQEQEKIFKPGNARRIILATNVAETSLTVPGIRFVVDSGLARVKRYSYRNKVERLHIEPISQAAANQRSGRCGRVESGI</sequence>
<evidence type="ECO:0000256" key="2">
    <source>
        <dbReference type="ARBA" id="ARBA00022801"/>
    </source>
</evidence>
<dbReference type="AlphaFoldDB" id="A0AA43U9U7"/>
<dbReference type="InterPro" id="IPR001650">
    <property type="entry name" value="Helicase_C-like"/>
</dbReference>
<reference evidence="8" key="1">
    <citation type="submission" date="2023-07" db="EMBL/GenBank/DDBJ databases">
        <title>Between Cages and Wild: Unraveling the Impact of Captivity on Animal Microbiomes and Antimicrobial Resistance.</title>
        <authorList>
            <person name="Schmartz G.P."/>
            <person name="Rehner J."/>
            <person name="Schuff M.J."/>
            <person name="Becker S.L."/>
            <person name="Kravczyk M."/>
            <person name="Gurevich A."/>
            <person name="Francke R."/>
            <person name="Mueller R."/>
            <person name="Keller V."/>
            <person name="Keller A."/>
        </authorList>
    </citation>
    <scope>NUCLEOTIDE SEQUENCE</scope>
    <source>
        <strain evidence="8">S12M_St_49</strain>
    </source>
</reference>
<dbReference type="InterPro" id="IPR003593">
    <property type="entry name" value="AAA+_ATPase"/>
</dbReference>
<keyword evidence="1" id="KW-0547">Nucleotide-binding</keyword>
<organism evidence="8 9">
    <name type="scientific">Phoenicibacter congonensis</name>
    <dbReference type="NCBI Taxonomy" id="1944646"/>
    <lineage>
        <taxon>Bacteria</taxon>
        <taxon>Bacillati</taxon>
        <taxon>Actinomycetota</taxon>
        <taxon>Coriobacteriia</taxon>
        <taxon>Eggerthellales</taxon>
        <taxon>Eggerthellaceae</taxon>
        <taxon>Phoenicibacter</taxon>
    </lineage>
</organism>
<keyword evidence="2" id="KW-0378">Hydrolase</keyword>
<dbReference type="PANTHER" id="PTHR18934">
    <property type="entry name" value="ATP-DEPENDENT RNA HELICASE"/>
    <property type="match status" value="1"/>
</dbReference>
<dbReference type="Gene3D" id="3.40.50.300">
    <property type="entry name" value="P-loop containing nucleotide triphosphate hydrolases"/>
    <property type="match status" value="2"/>
</dbReference>
<keyword evidence="4" id="KW-0067">ATP-binding</keyword>
<name>A0AA43U9U7_9ACTN</name>
<dbReference type="EMBL" id="JAUMVS010000323">
    <property type="protein sequence ID" value="MDO4842820.1"/>
    <property type="molecule type" value="Genomic_DNA"/>
</dbReference>
<feature type="domain" description="Helicase ATP-binding" evidence="6">
    <location>
        <begin position="48"/>
        <end position="211"/>
    </location>
</feature>
<dbReference type="Proteomes" id="UP001168575">
    <property type="component" value="Unassembled WGS sequence"/>
</dbReference>
<protein>
    <submittedName>
        <fullName evidence="8">Helicase-related protein</fullName>
    </submittedName>
</protein>
<evidence type="ECO:0000256" key="5">
    <source>
        <dbReference type="SAM" id="MobiDB-lite"/>
    </source>
</evidence>
<keyword evidence="9" id="KW-1185">Reference proteome</keyword>
<keyword evidence="3 8" id="KW-0347">Helicase</keyword>
<dbReference type="InterPro" id="IPR014001">
    <property type="entry name" value="Helicase_ATP-bd"/>
</dbReference>
<dbReference type="SUPFAM" id="SSF52540">
    <property type="entry name" value="P-loop containing nucleoside triphosphate hydrolases"/>
    <property type="match status" value="1"/>
</dbReference>
<evidence type="ECO:0000256" key="4">
    <source>
        <dbReference type="ARBA" id="ARBA00022840"/>
    </source>
</evidence>
<dbReference type="PROSITE" id="PS51192">
    <property type="entry name" value="HELICASE_ATP_BIND_1"/>
    <property type="match status" value="1"/>
</dbReference>
<accession>A0AA43U9U7</accession>
<evidence type="ECO:0000256" key="1">
    <source>
        <dbReference type="ARBA" id="ARBA00022741"/>
    </source>
</evidence>
<dbReference type="SMART" id="SM00382">
    <property type="entry name" value="AAA"/>
    <property type="match status" value="1"/>
</dbReference>
<evidence type="ECO:0000313" key="8">
    <source>
        <dbReference type="EMBL" id="MDO4842820.1"/>
    </source>
</evidence>
<feature type="domain" description="Helicase C-terminal" evidence="7">
    <location>
        <begin position="251"/>
        <end position="381"/>
    </location>
</feature>
<dbReference type="SMART" id="SM00487">
    <property type="entry name" value="DEXDc"/>
    <property type="match status" value="1"/>
</dbReference>
<dbReference type="PANTHER" id="PTHR18934:SF99">
    <property type="entry name" value="ATP-DEPENDENT RNA HELICASE DHX37-RELATED"/>
    <property type="match status" value="1"/>
</dbReference>
<evidence type="ECO:0000259" key="6">
    <source>
        <dbReference type="PROSITE" id="PS51192"/>
    </source>
</evidence>
<dbReference type="InterPro" id="IPR011545">
    <property type="entry name" value="DEAD/DEAH_box_helicase_dom"/>
</dbReference>
<proteinExistence type="predicted"/>
<dbReference type="GO" id="GO:0005524">
    <property type="term" value="F:ATP binding"/>
    <property type="evidence" value="ECO:0007669"/>
    <property type="project" value="UniProtKB-KW"/>
</dbReference>
<feature type="region of interest" description="Disordered" evidence="5">
    <location>
        <begin position="1"/>
        <end position="28"/>
    </location>
</feature>
<dbReference type="Pfam" id="PF00271">
    <property type="entry name" value="Helicase_C"/>
    <property type="match status" value="1"/>
</dbReference>
<dbReference type="CDD" id="cd18791">
    <property type="entry name" value="SF2_C_RHA"/>
    <property type="match status" value="1"/>
</dbReference>
<dbReference type="SMART" id="SM00490">
    <property type="entry name" value="HELICc"/>
    <property type="match status" value="1"/>
</dbReference>
<evidence type="ECO:0000259" key="7">
    <source>
        <dbReference type="PROSITE" id="PS51194"/>
    </source>
</evidence>